<name>A0A8D8VB67_9HEMI</name>
<feature type="transmembrane region" description="Helical" evidence="1">
    <location>
        <begin position="122"/>
        <end position="143"/>
    </location>
</feature>
<reference evidence="2" key="1">
    <citation type="submission" date="2021-05" db="EMBL/GenBank/DDBJ databases">
        <authorList>
            <person name="Alioto T."/>
            <person name="Alioto T."/>
            <person name="Gomez Garrido J."/>
        </authorList>
    </citation>
    <scope>NUCLEOTIDE SEQUENCE</scope>
</reference>
<sequence>MALTSLLAVTRQGLTIKISSTVWTWAARRWTWVVSPAYPLGRLLYRRSPIRVRMRTISLTPCPMMIISTRRNDPVAIPVVGNIFIGRKISFYTFVEVLANKIKSKKVHVCSVKKKKQEFRNFAPILGVLVTIVTLDVPINGIWSTRRTYLR</sequence>
<dbReference type="EMBL" id="HBUF01360320">
    <property type="protein sequence ID" value="CAG6720316.1"/>
    <property type="molecule type" value="Transcribed_RNA"/>
</dbReference>
<dbReference type="AlphaFoldDB" id="A0A8D8VB67"/>
<protein>
    <submittedName>
        <fullName evidence="2">Uncharacterized protein</fullName>
    </submittedName>
</protein>
<keyword evidence="1" id="KW-1133">Transmembrane helix</keyword>
<organism evidence="2">
    <name type="scientific">Cacopsylla melanoneura</name>
    <dbReference type="NCBI Taxonomy" id="428564"/>
    <lineage>
        <taxon>Eukaryota</taxon>
        <taxon>Metazoa</taxon>
        <taxon>Ecdysozoa</taxon>
        <taxon>Arthropoda</taxon>
        <taxon>Hexapoda</taxon>
        <taxon>Insecta</taxon>
        <taxon>Pterygota</taxon>
        <taxon>Neoptera</taxon>
        <taxon>Paraneoptera</taxon>
        <taxon>Hemiptera</taxon>
        <taxon>Sternorrhyncha</taxon>
        <taxon>Psylloidea</taxon>
        <taxon>Psyllidae</taxon>
        <taxon>Psyllinae</taxon>
        <taxon>Cacopsylla</taxon>
    </lineage>
</organism>
<evidence type="ECO:0000256" key="1">
    <source>
        <dbReference type="SAM" id="Phobius"/>
    </source>
</evidence>
<proteinExistence type="predicted"/>
<accession>A0A8D8VB67</accession>
<keyword evidence="1" id="KW-0812">Transmembrane</keyword>
<keyword evidence="1" id="KW-0472">Membrane</keyword>
<evidence type="ECO:0000313" key="2">
    <source>
        <dbReference type="EMBL" id="CAG6720316.1"/>
    </source>
</evidence>